<dbReference type="PANTHER" id="PTHR11977:SF137">
    <property type="entry name" value="VILLIN-LIKE PROTEIN QUAIL"/>
    <property type="match status" value="1"/>
</dbReference>
<evidence type="ECO:0000259" key="1">
    <source>
        <dbReference type="Pfam" id="PF00626"/>
    </source>
</evidence>
<dbReference type="GO" id="GO:0051015">
    <property type="term" value="F:actin filament binding"/>
    <property type="evidence" value="ECO:0007669"/>
    <property type="project" value="InterPro"/>
</dbReference>
<name>A0AAD9P2Y7_RIDPI</name>
<evidence type="ECO:0000313" key="2">
    <source>
        <dbReference type="EMBL" id="KAK2187183.1"/>
    </source>
</evidence>
<evidence type="ECO:0000313" key="3">
    <source>
        <dbReference type="Proteomes" id="UP001209878"/>
    </source>
</evidence>
<comment type="caution">
    <text evidence="2">The sequence shown here is derived from an EMBL/GenBank/DDBJ whole genome shotgun (WGS) entry which is preliminary data.</text>
</comment>
<dbReference type="Proteomes" id="UP001209878">
    <property type="component" value="Unassembled WGS sequence"/>
</dbReference>
<dbReference type="PRINTS" id="PR00597">
    <property type="entry name" value="GELSOLIN"/>
</dbReference>
<proteinExistence type="predicted"/>
<dbReference type="InterPro" id="IPR007123">
    <property type="entry name" value="Gelsolin-like_dom"/>
</dbReference>
<gene>
    <name evidence="2" type="ORF">NP493_176g01066</name>
</gene>
<protein>
    <recommendedName>
        <fullName evidence="1">Gelsolin-like domain-containing protein</fullName>
    </recommendedName>
</protein>
<keyword evidence="3" id="KW-1185">Reference proteome</keyword>
<dbReference type="SMART" id="SM00262">
    <property type="entry name" value="GEL"/>
    <property type="match status" value="2"/>
</dbReference>
<dbReference type="EMBL" id="JAODUO010000175">
    <property type="protein sequence ID" value="KAK2187183.1"/>
    <property type="molecule type" value="Genomic_DNA"/>
</dbReference>
<sequence>MCLCFPPEAEEGYPDQWQHLNARDVGVRIWRILKHRAVHWPRELYGHFFTEDVFVILHTTAPKGVPMWNIYVWTGQAASEADYGAGLYKAGELDERMGHEAVVHREVEGHESSLFKNYFKPITYWKQSSRESFWSVQHTPMASYTARLLRFYRPDAAFDRYVAKEVEPDHRILDPSYIFFLDLGRSIIQRNGALVTKRDILQGIRYVQDLKADRASKPSVEVLTESDGHDGSHQFYTYLTRRSTMMANDVDYHVTENTLNDANDVTDSEPKLIRVTTEDGRNHFAEEKSGRVTLAHFEQHMTCIYDNARECFVWVSERAAVEEKRLGLEYAHEYLKSKARPWLPVTVMRQNQPNEAFQRALADNNMYFSY</sequence>
<dbReference type="GO" id="GO:0008154">
    <property type="term" value="P:actin polymerization or depolymerization"/>
    <property type="evidence" value="ECO:0007669"/>
    <property type="project" value="TreeGrafter"/>
</dbReference>
<dbReference type="Pfam" id="PF00626">
    <property type="entry name" value="Gelsolin"/>
    <property type="match status" value="1"/>
</dbReference>
<organism evidence="2 3">
    <name type="scientific">Ridgeia piscesae</name>
    <name type="common">Tubeworm</name>
    <dbReference type="NCBI Taxonomy" id="27915"/>
    <lineage>
        <taxon>Eukaryota</taxon>
        <taxon>Metazoa</taxon>
        <taxon>Spiralia</taxon>
        <taxon>Lophotrochozoa</taxon>
        <taxon>Annelida</taxon>
        <taxon>Polychaeta</taxon>
        <taxon>Sedentaria</taxon>
        <taxon>Canalipalpata</taxon>
        <taxon>Sabellida</taxon>
        <taxon>Siboglinidae</taxon>
        <taxon>Ridgeia</taxon>
    </lineage>
</organism>
<accession>A0AAD9P2Y7</accession>
<reference evidence="2" key="1">
    <citation type="journal article" date="2023" name="Mol. Biol. Evol.">
        <title>Third-Generation Sequencing Reveals the Adaptive Role of the Epigenome in Three Deep-Sea Polychaetes.</title>
        <authorList>
            <person name="Perez M."/>
            <person name="Aroh O."/>
            <person name="Sun Y."/>
            <person name="Lan Y."/>
            <person name="Juniper S.K."/>
            <person name="Young C.R."/>
            <person name="Angers B."/>
            <person name="Qian P.Y."/>
        </authorList>
    </citation>
    <scope>NUCLEOTIDE SEQUENCE</scope>
    <source>
        <strain evidence="2">R07B-5</strain>
    </source>
</reference>
<dbReference type="GO" id="GO:0015629">
    <property type="term" value="C:actin cytoskeleton"/>
    <property type="evidence" value="ECO:0007669"/>
    <property type="project" value="TreeGrafter"/>
</dbReference>
<dbReference type="InterPro" id="IPR007122">
    <property type="entry name" value="Villin/Gelsolin"/>
</dbReference>
<dbReference type="Gene3D" id="3.40.20.10">
    <property type="entry name" value="Severin"/>
    <property type="match status" value="3"/>
</dbReference>
<dbReference type="InterPro" id="IPR029006">
    <property type="entry name" value="ADF-H/Gelsolin-like_dom_sf"/>
</dbReference>
<dbReference type="PANTHER" id="PTHR11977">
    <property type="entry name" value="VILLIN"/>
    <property type="match status" value="1"/>
</dbReference>
<feature type="domain" description="Gelsolin-like" evidence="1">
    <location>
        <begin position="45"/>
        <end position="115"/>
    </location>
</feature>
<dbReference type="AlphaFoldDB" id="A0AAD9P2Y7"/>
<dbReference type="SUPFAM" id="SSF55753">
    <property type="entry name" value="Actin depolymerizing proteins"/>
    <property type="match status" value="2"/>
</dbReference>
<dbReference type="GO" id="GO:0005737">
    <property type="term" value="C:cytoplasm"/>
    <property type="evidence" value="ECO:0007669"/>
    <property type="project" value="TreeGrafter"/>
</dbReference>